<evidence type="ECO:0000313" key="19">
    <source>
        <dbReference type="EMBL" id="ACK86650.1"/>
    </source>
</evidence>
<keyword evidence="15 18" id="KW-0472">Membrane</keyword>
<evidence type="ECO:0000256" key="18">
    <source>
        <dbReference type="SAM" id="Phobius"/>
    </source>
</evidence>
<dbReference type="GO" id="GO:0005743">
    <property type="term" value="C:mitochondrial inner membrane"/>
    <property type="evidence" value="ECO:0007669"/>
    <property type="project" value="UniProtKB-SubCell"/>
</dbReference>
<dbReference type="EC" id="7.1.1.2" evidence="3"/>
<evidence type="ECO:0000256" key="17">
    <source>
        <dbReference type="ARBA" id="ARBA00049551"/>
    </source>
</evidence>
<feature type="transmembrane region" description="Helical" evidence="18">
    <location>
        <begin position="89"/>
        <end position="108"/>
    </location>
</feature>
<evidence type="ECO:0000256" key="1">
    <source>
        <dbReference type="ARBA" id="ARBA00004448"/>
    </source>
</evidence>
<comment type="catalytic activity">
    <reaction evidence="17">
        <text>a ubiquinone + NADH + 5 H(+)(in) = a ubiquinol + NAD(+) + 4 H(+)(out)</text>
        <dbReference type="Rhea" id="RHEA:29091"/>
        <dbReference type="Rhea" id="RHEA-COMP:9565"/>
        <dbReference type="Rhea" id="RHEA-COMP:9566"/>
        <dbReference type="ChEBI" id="CHEBI:15378"/>
        <dbReference type="ChEBI" id="CHEBI:16389"/>
        <dbReference type="ChEBI" id="CHEBI:17976"/>
        <dbReference type="ChEBI" id="CHEBI:57540"/>
        <dbReference type="ChEBI" id="CHEBI:57945"/>
        <dbReference type="EC" id="7.1.1.2"/>
    </reaction>
</comment>
<dbReference type="PANTHER" id="PTHR46552:SF1">
    <property type="entry name" value="NADH-UBIQUINONE OXIDOREDUCTASE CHAIN 2"/>
    <property type="match status" value="1"/>
</dbReference>
<evidence type="ECO:0000256" key="4">
    <source>
        <dbReference type="ARBA" id="ARBA00021008"/>
    </source>
</evidence>
<name>C0J6S0_PARNA</name>
<keyword evidence="6" id="KW-0679">Respiratory chain</keyword>
<dbReference type="GO" id="GO:0008137">
    <property type="term" value="F:NADH dehydrogenase (ubiquinone) activity"/>
    <property type="evidence" value="ECO:0007669"/>
    <property type="project" value="UniProtKB-EC"/>
</dbReference>
<evidence type="ECO:0000256" key="11">
    <source>
        <dbReference type="ARBA" id="ARBA00022989"/>
    </source>
</evidence>
<evidence type="ECO:0000256" key="14">
    <source>
        <dbReference type="ARBA" id="ARBA00023128"/>
    </source>
</evidence>
<evidence type="ECO:0000256" key="2">
    <source>
        <dbReference type="ARBA" id="ARBA00007012"/>
    </source>
</evidence>
<dbReference type="InterPro" id="IPR050175">
    <property type="entry name" value="Complex_I_Subunit_2"/>
</dbReference>
<keyword evidence="11 18" id="KW-1133">Transmembrane helix</keyword>
<keyword evidence="5" id="KW-0813">Transport</keyword>
<evidence type="ECO:0000256" key="5">
    <source>
        <dbReference type="ARBA" id="ARBA00022448"/>
    </source>
</evidence>
<gene>
    <name evidence="19" type="primary">ND2</name>
</gene>
<evidence type="ECO:0000256" key="16">
    <source>
        <dbReference type="ARBA" id="ARBA00031028"/>
    </source>
</evidence>
<keyword evidence="14 19" id="KW-0496">Mitochondrion</keyword>
<reference evidence="19" key="1">
    <citation type="submission" date="2008-07" db="EMBL/GenBank/DDBJ databases">
        <authorList>
            <person name="Lee J.-S."/>
        </authorList>
    </citation>
    <scope>NUCLEOTIDE SEQUENCE</scope>
</reference>
<proteinExistence type="inferred from homology"/>
<evidence type="ECO:0000256" key="6">
    <source>
        <dbReference type="ARBA" id="ARBA00022660"/>
    </source>
</evidence>
<evidence type="ECO:0000256" key="3">
    <source>
        <dbReference type="ARBA" id="ARBA00012944"/>
    </source>
</evidence>
<evidence type="ECO:0000256" key="8">
    <source>
        <dbReference type="ARBA" id="ARBA00022792"/>
    </source>
</evidence>
<dbReference type="EMBL" id="EU877959">
    <property type="protein sequence ID" value="ACK86650.1"/>
    <property type="molecule type" value="Genomic_DNA"/>
</dbReference>
<feature type="transmembrane region" description="Helical" evidence="18">
    <location>
        <begin position="189"/>
        <end position="208"/>
    </location>
</feature>
<comment type="subcellular location">
    <subcellularLocation>
        <location evidence="1">Mitochondrion inner membrane</location>
        <topology evidence="1">Multi-pass membrane protein</topology>
    </subcellularLocation>
</comment>
<feature type="transmembrane region" description="Helical" evidence="18">
    <location>
        <begin position="259"/>
        <end position="285"/>
    </location>
</feature>
<feature type="transmembrane region" description="Helical" evidence="18">
    <location>
        <begin position="166"/>
        <end position="183"/>
    </location>
</feature>
<comment type="similarity">
    <text evidence="2">Belongs to the complex I subunit 2 family.</text>
</comment>
<feature type="transmembrane region" description="Helical" evidence="18">
    <location>
        <begin position="306"/>
        <end position="325"/>
    </location>
</feature>
<geneLocation type="mitochondrion" evidence="19"/>
<keyword evidence="7 18" id="KW-0812">Transmembrane</keyword>
<dbReference type="GO" id="GO:0006120">
    <property type="term" value="P:mitochondrial electron transport, NADH to ubiquinone"/>
    <property type="evidence" value="ECO:0007669"/>
    <property type="project" value="TreeGrafter"/>
</dbReference>
<evidence type="ECO:0000256" key="10">
    <source>
        <dbReference type="ARBA" id="ARBA00022982"/>
    </source>
</evidence>
<keyword evidence="8" id="KW-0999">Mitochondrion inner membrane</keyword>
<evidence type="ECO:0000256" key="12">
    <source>
        <dbReference type="ARBA" id="ARBA00023027"/>
    </source>
</evidence>
<evidence type="ECO:0000256" key="13">
    <source>
        <dbReference type="ARBA" id="ARBA00023075"/>
    </source>
</evidence>
<keyword evidence="10" id="KW-0249">Electron transport</keyword>
<reference evidence="19" key="2">
    <citation type="journal article" date="2009" name="Gene">
        <title>The complete mitochondrial genome of the cyclopoid copepod Paracyclopina nana: a highly divergent genome with novel gene order and atypical gene numbers.</title>
        <authorList>
            <person name="Ki J.S."/>
            <person name="Park H.G."/>
            <person name="Lee J.S."/>
        </authorList>
    </citation>
    <scope>NUCLEOTIDE SEQUENCE</scope>
</reference>
<evidence type="ECO:0000256" key="9">
    <source>
        <dbReference type="ARBA" id="ARBA00022967"/>
    </source>
</evidence>
<keyword evidence="9" id="KW-1278">Translocase</keyword>
<evidence type="ECO:0000256" key="15">
    <source>
        <dbReference type="ARBA" id="ARBA00023136"/>
    </source>
</evidence>
<protein>
    <recommendedName>
        <fullName evidence="4">NADH-ubiquinone oxidoreductase chain 2</fullName>
        <ecNumber evidence="3">7.1.1.2</ecNumber>
    </recommendedName>
    <alternativeName>
        <fullName evidence="16">NADH dehydrogenase subunit 2</fullName>
    </alternativeName>
</protein>
<evidence type="ECO:0000256" key="7">
    <source>
        <dbReference type="ARBA" id="ARBA00022692"/>
    </source>
</evidence>
<feature type="transmembrane region" description="Helical" evidence="18">
    <location>
        <begin position="64"/>
        <end position="83"/>
    </location>
</feature>
<dbReference type="AlphaFoldDB" id="C0J6S0"/>
<organism evidence="19">
    <name type="scientific">Paracyclopina nana</name>
    <name type="common">Marine copepod</name>
    <dbReference type="NCBI Taxonomy" id="565004"/>
    <lineage>
        <taxon>Eukaryota</taxon>
        <taxon>Metazoa</taxon>
        <taxon>Ecdysozoa</taxon>
        <taxon>Arthropoda</taxon>
        <taxon>Crustacea</taxon>
        <taxon>Multicrustacea</taxon>
        <taxon>Hexanauplia</taxon>
        <taxon>Copepoda</taxon>
        <taxon>Cyclopoida</taxon>
        <taxon>Cyclopettidae</taxon>
        <taxon>Paracyclopina</taxon>
    </lineage>
</organism>
<dbReference type="PANTHER" id="PTHR46552">
    <property type="entry name" value="NADH-UBIQUINONE OXIDOREDUCTASE CHAIN 2"/>
    <property type="match status" value="1"/>
</dbReference>
<keyword evidence="12" id="KW-0520">NAD</keyword>
<feature type="transmembrane region" description="Helical" evidence="18">
    <location>
        <begin position="220"/>
        <end position="239"/>
    </location>
</feature>
<keyword evidence="13" id="KW-0830">Ubiquinone</keyword>
<feature type="transmembrane region" description="Helical" evidence="18">
    <location>
        <begin position="141"/>
        <end position="159"/>
    </location>
</feature>
<sequence>MSWLLSFFFSMMNLFSILTSFYSFSGMFMWLMMELNLVSFVGLSMSNMSKSTSLALLKYFSCQSLISIFFLFLFVGSAAFIIPDNYLNLFITMILFCKLGAAPFHMWFVSVMIKLDWFSFIWMFSFQKLIPLFFLFKLYTLWSMLLIFSTLSSLVHGLLVMKMKKALILSSVFSINWIYSSMIMSGYLWLMYFLVYTIIKAFMVMITVSDISKRASSTHLSLSSGLLIFSYFMFLAGVPPSPIFFLKITILSHLVSMDFLMVALILLTSSIILMFMYMNSVVFYCCQSVKLYWMLSFSENSYTANLFFHFMYFCLILYTLFLASISNYF</sequence>
<accession>C0J6S0</accession>